<accession>A0ABW3M7Y0</accession>
<dbReference type="InterPro" id="IPR001173">
    <property type="entry name" value="Glyco_trans_2-like"/>
</dbReference>
<dbReference type="Gene3D" id="3.90.550.10">
    <property type="entry name" value="Spore Coat Polysaccharide Biosynthesis Protein SpsA, Chain A"/>
    <property type="match status" value="1"/>
</dbReference>
<evidence type="ECO:0000313" key="5">
    <source>
        <dbReference type="Proteomes" id="UP001597045"/>
    </source>
</evidence>
<dbReference type="PANTHER" id="PTHR43179:SF7">
    <property type="entry name" value="RHAMNOSYLTRANSFERASE WBBL"/>
    <property type="match status" value="1"/>
</dbReference>
<evidence type="ECO:0000313" key="4">
    <source>
        <dbReference type="EMBL" id="MFD1045724.1"/>
    </source>
</evidence>
<dbReference type="InterPro" id="IPR027791">
    <property type="entry name" value="Galactosyl_T_C"/>
</dbReference>
<evidence type="ECO:0000259" key="3">
    <source>
        <dbReference type="Pfam" id="PF02709"/>
    </source>
</evidence>
<dbReference type="Proteomes" id="UP001597045">
    <property type="component" value="Unassembled WGS sequence"/>
</dbReference>
<keyword evidence="4" id="KW-0328">Glycosyltransferase</keyword>
<keyword evidence="5" id="KW-1185">Reference proteome</keyword>
<dbReference type="Pfam" id="PF00535">
    <property type="entry name" value="Glycos_transf_2"/>
    <property type="match status" value="1"/>
</dbReference>
<dbReference type="PANTHER" id="PTHR43179">
    <property type="entry name" value="RHAMNOSYLTRANSFERASE WBBL"/>
    <property type="match status" value="1"/>
</dbReference>
<proteinExistence type="predicted"/>
<protein>
    <submittedName>
        <fullName evidence="4">Glycosyltransferase family 2 protein</fullName>
        <ecNumber evidence="4">2.4.-.-</ecNumber>
    </submittedName>
</protein>
<feature type="domain" description="Glycosyltransferase 2-like" evidence="2">
    <location>
        <begin position="2"/>
        <end position="113"/>
    </location>
</feature>
<dbReference type="EC" id="2.4.-.-" evidence="4"/>
<dbReference type="CDD" id="cd04186">
    <property type="entry name" value="GT_2_like_c"/>
    <property type="match status" value="1"/>
</dbReference>
<feature type="domain" description="Galactosyltransferase C-terminal" evidence="3">
    <location>
        <begin position="148"/>
        <end position="191"/>
    </location>
</feature>
<dbReference type="EMBL" id="JBHTIS010000390">
    <property type="protein sequence ID" value="MFD1045724.1"/>
    <property type="molecule type" value="Genomic_DNA"/>
</dbReference>
<reference evidence="5" key="1">
    <citation type="journal article" date="2019" name="Int. J. Syst. Evol. Microbiol.">
        <title>The Global Catalogue of Microorganisms (GCM) 10K type strain sequencing project: providing services to taxonomists for standard genome sequencing and annotation.</title>
        <authorList>
            <consortium name="The Broad Institute Genomics Platform"/>
            <consortium name="The Broad Institute Genome Sequencing Center for Infectious Disease"/>
            <person name="Wu L."/>
            <person name="Ma J."/>
        </authorList>
    </citation>
    <scope>NUCLEOTIDE SEQUENCE [LARGE SCALE GENOMIC DNA]</scope>
    <source>
        <strain evidence="5">JCM 31486</strain>
    </source>
</reference>
<evidence type="ECO:0000259" key="2">
    <source>
        <dbReference type="Pfam" id="PF00535"/>
    </source>
</evidence>
<dbReference type="Pfam" id="PF02709">
    <property type="entry name" value="Glyco_transf_7C"/>
    <property type="match status" value="1"/>
</dbReference>
<dbReference type="GO" id="GO:0016757">
    <property type="term" value="F:glycosyltransferase activity"/>
    <property type="evidence" value="ECO:0007669"/>
    <property type="project" value="UniProtKB-KW"/>
</dbReference>
<organism evidence="4 5">
    <name type="scientific">Kibdelosporangium lantanae</name>
    <dbReference type="NCBI Taxonomy" id="1497396"/>
    <lineage>
        <taxon>Bacteria</taxon>
        <taxon>Bacillati</taxon>
        <taxon>Actinomycetota</taxon>
        <taxon>Actinomycetes</taxon>
        <taxon>Pseudonocardiales</taxon>
        <taxon>Pseudonocardiaceae</taxon>
        <taxon>Kibdelosporangium</taxon>
    </lineage>
</organism>
<dbReference type="SUPFAM" id="SSF53448">
    <property type="entry name" value="Nucleotide-diphospho-sugar transferases"/>
    <property type="match status" value="1"/>
</dbReference>
<gene>
    <name evidence="4" type="ORF">ACFQ1S_09170</name>
</gene>
<keyword evidence="1 4" id="KW-0808">Transferase</keyword>
<name>A0ABW3M7Y0_9PSEU</name>
<sequence>MVVVTYNNVSTIERCLASVPPWVTLTVVDNASTDGTPVFGERNPVNVGFSAAVNQAASRGKGDYILLLNPDAYLHEGALEQLLALAARFPSAGVYGGRAVDGSGRLDPSTCLARPSWWHALAFATGTSTVVDPDSLGRWRRDDVRDVPALTGSMFLVRRDLWEKLGGFDEGYWMYGEDVDLCMRAAKTGARPMFTPLAVHTHVGGGSSTRSERLVGILRGKARLYEVYVGKGARYALMVGVALRAVVSRRWRAAWRDRARWQHGRSVAG</sequence>
<evidence type="ECO:0000256" key="1">
    <source>
        <dbReference type="ARBA" id="ARBA00022679"/>
    </source>
</evidence>
<dbReference type="InterPro" id="IPR029044">
    <property type="entry name" value="Nucleotide-diphossugar_trans"/>
</dbReference>
<comment type="caution">
    <text evidence="4">The sequence shown here is derived from an EMBL/GenBank/DDBJ whole genome shotgun (WGS) entry which is preliminary data.</text>
</comment>